<evidence type="ECO:0000256" key="5">
    <source>
        <dbReference type="ARBA" id="ARBA00023277"/>
    </source>
</evidence>
<dbReference type="Proteomes" id="UP000386466">
    <property type="component" value="Unassembled WGS sequence"/>
</dbReference>
<keyword evidence="4" id="KW-0560">Oxidoreductase</keyword>
<dbReference type="InterPro" id="IPR001282">
    <property type="entry name" value="G6P_DH"/>
</dbReference>
<dbReference type="GO" id="GO:0004345">
    <property type="term" value="F:glucose-6-phosphate dehydrogenase activity"/>
    <property type="evidence" value="ECO:0007669"/>
    <property type="project" value="UniProtKB-EC"/>
</dbReference>
<proteinExistence type="predicted"/>
<protein>
    <recommendedName>
        <fullName evidence="2">glucose-6-phosphate dehydrogenase (NADP(+))</fullName>
        <ecNumber evidence="2">1.1.1.49</ecNumber>
    </recommendedName>
</protein>
<dbReference type="EMBL" id="CAAGRJ010026066">
    <property type="protein sequence ID" value="VFV38470.1"/>
    <property type="molecule type" value="Genomic_DNA"/>
</dbReference>
<evidence type="ECO:0000256" key="4">
    <source>
        <dbReference type="ARBA" id="ARBA00023002"/>
    </source>
</evidence>
<evidence type="ECO:0000256" key="6">
    <source>
        <dbReference type="ARBA" id="ARBA00047696"/>
    </source>
</evidence>
<dbReference type="Pfam" id="PF02781">
    <property type="entry name" value="G6PD_C"/>
    <property type="match status" value="1"/>
</dbReference>
<reference evidence="8 9" key="1">
    <citation type="submission" date="2019-01" db="EMBL/GenBank/DDBJ databases">
        <authorList>
            <person name="Alioto T."/>
            <person name="Alioto T."/>
        </authorList>
    </citation>
    <scope>NUCLEOTIDE SEQUENCE [LARGE SCALE GENOMIC DNA]</scope>
</reference>
<keyword evidence="3" id="KW-0521">NADP</keyword>
<dbReference type="InterPro" id="IPR022675">
    <property type="entry name" value="G6P_DH_C"/>
</dbReference>
<evidence type="ECO:0000256" key="3">
    <source>
        <dbReference type="ARBA" id="ARBA00022857"/>
    </source>
</evidence>
<feature type="non-terminal residue" evidence="8">
    <location>
        <position position="1"/>
    </location>
</feature>
<accession>A0A485NYM3</accession>
<name>A0A485NYM3_LYNPA</name>
<dbReference type="PANTHER" id="PTHR23429">
    <property type="entry name" value="GLUCOSE-6-PHOSPHATE 1-DEHYDROGENASE G6PD"/>
    <property type="match status" value="1"/>
</dbReference>
<organism evidence="8 9">
    <name type="scientific">Lynx pardinus</name>
    <name type="common">Iberian lynx</name>
    <name type="synonym">Felis pardina</name>
    <dbReference type="NCBI Taxonomy" id="191816"/>
    <lineage>
        <taxon>Eukaryota</taxon>
        <taxon>Metazoa</taxon>
        <taxon>Chordata</taxon>
        <taxon>Craniata</taxon>
        <taxon>Vertebrata</taxon>
        <taxon>Euteleostomi</taxon>
        <taxon>Mammalia</taxon>
        <taxon>Eutheria</taxon>
        <taxon>Laurasiatheria</taxon>
        <taxon>Carnivora</taxon>
        <taxon>Feliformia</taxon>
        <taxon>Felidae</taxon>
        <taxon>Felinae</taxon>
        <taxon>Lynx</taxon>
    </lineage>
</organism>
<dbReference type="SUPFAM" id="SSF55347">
    <property type="entry name" value="Glyceraldehyde-3-phosphate dehydrogenase-like, C-terminal domain"/>
    <property type="match status" value="1"/>
</dbReference>
<gene>
    <name evidence="8" type="ORF">LYPA_23C016540</name>
</gene>
<evidence type="ECO:0000313" key="9">
    <source>
        <dbReference type="Proteomes" id="UP000386466"/>
    </source>
</evidence>
<dbReference type="GO" id="GO:0050661">
    <property type="term" value="F:NADP binding"/>
    <property type="evidence" value="ECO:0007669"/>
    <property type="project" value="InterPro"/>
</dbReference>
<feature type="domain" description="Glucose-6-phosphate dehydrogenase C-terminal" evidence="7">
    <location>
        <begin position="3"/>
        <end position="59"/>
    </location>
</feature>
<dbReference type="GO" id="GO:0005829">
    <property type="term" value="C:cytosol"/>
    <property type="evidence" value="ECO:0007669"/>
    <property type="project" value="TreeGrafter"/>
</dbReference>
<comment type="catalytic activity">
    <reaction evidence="6">
        <text>D-glucose 6-phosphate + NADP(+) = 6-phospho-D-glucono-1,5-lactone + NADPH + H(+)</text>
        <dbReference type="Rhea" id="RHEA:15841"/>
        <dbReference type="ChEBI" id="CHEBI:15378"/>
        <dbReference type="ChEBI" id="CHEBI:57783"/>
        <dbReference type="ChEBI" id="CHEBI:57955"/>
        <dbReference type="ChEBI" id="CHEBI:58349"/>
        <dbReference type="ChEBI" id="CHEBI:61548"/>
        <dbReference type="EC" id="1.1.1.49"/>
    </reaction>
    <physiologicalReaction direction="left-to-right" evidence="6">
        <dbReference type="Rhea" id="RHEA:15842"/>
    </physiologicalReaction>
</comment>
<dbReference type="Gene3D" id="3.30.360.10">
    <property type="entry name" value="Dihydrodipicolinate Reductase, domain 2"/>
    <property type="match status" value="1"/>
</dbReference>
<feature type="non-terminal residue" evidence="8">
    <location>
        <position position="65"/>
    </location>
</feature>
<dbReference type="EC" id="1.1.1.49" evidence="2"/>
<dbReference type="GO" id="GO:0009051">
    <property type="term" value="P:pentose-phosphate shunt, oxidative branch"/>
    <property type="evidence" value="ECO:0007669"/>
    <property type="project" value="TreeGrafter"/>
</dbReference>
<dbReference type="GO" id="GO:0006006">
    <property type="term" value="P:glucose metabolic process"/>
    <property type="evidence" value="ECO:0007669"/>
    <property type="project" value="InterPro"/>
</dbReference>
<dbReference type="AlphaFoldDB" id="A0A485NYM3"/>
<keyword evidence="5" id="KW-0119">Carbohydrate metabolism</keyword>
<evidence type="ECO:0000256" key="1">
    <source>
        <dbReference type="ARBA" id="ARBA00004959"/>
    </source>
</evidence>
<comment type="pathway">
    <text evidence="1">Carbohydrate degradation; pentose phosphate pathway.</text>
</comment>
<keyword evidence="9" id="KW-1185">Reference proteome</keyword>
<evidence type="ECO:0000313" key="8">
    <source>
        <dbReference type="EMBL" id="VFV38470.1"/>
    </source>
</evidence>
<sequence>LKATGGYFDALGIILPVTQNHLLRMLYVAAMKKPGSTNSEDLRNEKVKVWKRISEVLENNAVLYT</sequence>
<dbReference type="PANTHER" id="PTHR23429:SF0">
    <property type="entry name" value="GLUCOSE-6-PHOSPHATE 1-DEHYDROGENASE"/>
    <property type="match status" value="1"/>
</dbReference>
<evidence type="ECO:0000256" key="2">
    <source>
        <dbReference type="ARBA" id="ARBA00013019"/>
    </source>
</evidence>
<evidence type="ECO:0000259" key="7">
    <source>
        <dbReference type="Pfam" id="PF02781"/>
    </source>
</evidence>